<keyword evidence="7 12" id="KW-0479">Metal-binding</keyword>
<comment type="function">
    <text evidence="1">Membrane-anchoring subunit of succinate dehydrogenase (SDH).</text>
</comment>
<dbReference type="AlphaFoldDB" id="A0A4S5BRD1"/>
<dbReference type="Pfam" id="PF01127">
    <property type="entry name" value="Sdh_cyt"/>
    <property type="match status" value="1"/>
</dbReference>
<feature type="transmembrane region" description="Helical" evidence="13">
    <location>
        <begin position="33"/>
        <end position="53"/>
    </location>
</feature>
<keyword evidence="6 13" id="KW-0812">Transmembrane</keyword>
<dbReference type="PANTHER" id="PTHR10978:SF5">
    <property type="entry name" value="SUCCINATE DEHYDROGENASE CYTOCHROME B560 SUBUNIT, MITOCHONDRIAL"/>
    <property type="match status" value="1"/>
</dbReference>
<evidence type="ECO:0000256" key="9">
    <source>
        <dbReference type="ARBA" id="ARBA00023004"/>
    </source>
</evidence>
<dbReference type="Proteomes" id="UP000306236">
    <property type="component" value="Unassembled WGS sequence"/>
</dbReference>
<dbReference type="SUPFAM" id="SSF81343">
    <property type="entry name" value="Fumarate reductase respiratory complex transmembrane subunits"/>
    <property type="match status" value="1"/>
</dbReference>
<keyword evidence="8 13" id="KW-1133">Transmembrane helix</keyword>
<dbReference type="InterPro" id="IPR014314">
    <property type="entry name" value="Succ_DH_cytb556"/>
</dbReference>
<name>A0A4S5BRD1_9BURK</name>
<dbReference type="InterPro" id="IPR000701">
    <property type="entry name" value="SuccDH_FuR_B_TM-su"/>
</dbReference>
<dbReference type="Gene3D" id="1.20.1300.10">
    <property type="entry name" value="Fumarate reductase/succinate dehydrogenase, transmembrane subunit"/>
    <property type="match status" value="1"/>
</dbReference>
<dbReference type="NCBIfam" id="TIGR02970">
    <property type="entry name" value="succ_dehyd_cytB"/>
    <property type="match status" value="1"/>
</dbReference>
<evidence type="ECO:0000256" key="5">
    <source>
        <dbReference type="ARBA" id="ARBA00022617"/>
    </source>
</evidence>
<dbReference type="EMBL" id="SSWX01000010">
    <property type="protein sequence ID" value="THJ33495.1"/>
    <property type="molecule type" value="Genomic_DNA"/>
</dbReference>
<evidence type="ECO:0000256" key="8">
    <source>
        <dbReference type="ARBA" id="ARBA00022989"/>
    </source>
</evidence>
<evidence type="ECO:0000256" key="10">
    <source>
        <dbReference type="ARBA" id="ARBA00023136"/>
    </source>
</evidence>
<accession>A0A4S5BRD1</accession>
<evidence type="ECO:0000256" key="12">
    <source>
        <dbReference type="PIRSR" id="PIRSR000178-1"/>
    </source>
</evidence>
<dbReference type="GO" id="GO:0009055">
    <property type="term" value="F:electron transfer activity"/>
    <property type="evidence" value="ECO:0007669"/>
    <property type="project" value="InterPro"/>
</dbReference>
<dbReference type="PIRSF" id="PIRSF000178">
    <property type="entry name" value="SDH_cyt_b560"/>
    <property type="match status" value="1"/>
</dbReference>
<evidence type="ECO:0000256" key="2">
    <source>
        <dbReference type="ARBA" id="ARBA00004370"/>
    </source>
</evidence>
<keyword evidence="5 12" id="KW-0349">Heme</keyword>
<comment type="subunit">
    <text evidence="11">Part of an enzyme complex containing four subunits: a flavoprotein, an iron-sulfur protein, plus two membrane-anchoring proteins, SdhC and SdhD. The complex can form homotrimers.</text>
</comment>
<dbReference type="OrthoDB" id="9799441at2"/>
<feature type="transmembrane region" description="Helical" evidence="13">
    <location>
        <begin position="122"/>
        <end position="141"/>
    </location>
</feature>
<evidence type="ECO:0000313" key="14">
    <source>
        <dbReference type="EMBL" id="THJ33495.1"/>
    </source>
</evidence>
<reference evidence="14 15" key="1">
    <citation type="submission" date="2019-04" db="EMBL/GenBank/DDBJ databases">
        <title>Lampropedia sp YIM MLB12 draf genome.</title>
        <authorList>
            <person name="Wang Y.-X."/>
        </authorList>
    </citation>
    <scope>NUCLEOTIDE SEQUENCE [LARGE SCALE GENOMIC DNA]</scope>
    <source>
        <strain evidence="14 15">YIM MLB12</strain>
    </source>
</reference>
<protein>
    <recommendedName>
        <fullName evidence="4">Succinate dehydrogenase cytochrome b556 subunit</fullName>
    </recommendedName>
</protein>
<dbReference type="PANTHER" id="PTHR10978">
    <property type="entry name" value="SUCCINATE DEHYDROGENASE CYTOCHROME B560 SUBUNIT"/>
    <property type="match status" value="1"/>
</dbReference>
<comment type="cofactor">
    <cofactor evidence="12">
        <name>heme</name>
        <dbReference type="ChEBI" id="CHEBI:30413"/>
    </cofactor>
    <text evidence="12">The heme is bound between the two transmembrane subunits.</text>
</comment>
<sequence>MNETTKKRPEFRNINIFNDVRTYRLPIAGVLSILHRISGIIMFVLLPFLLWAFDMSLRSPQDFATATSIFRDGLWIFPGFLVKLGVLVLVWAFLHHLCAGVRHLYMDVNHHAVNKEFGRKSAIGSFVFSLGLTAVFGAKIFGLY</sequence>
<comment type="similarity">
    <text evidence="3">Belongs to the cytochrome b560 family.</text>
</comment>
<evidence type="ECO:0000256" key="7">
    <source>
        <dbReference type="ARBA" id="ARBA00022723"/>
    </source>
</evidence>
<feature type="binding site" description="axial binding residue" evidence="12">
    <location>
        <position position="96"/>
    </location>
    <ligand>
        <name>heme</name>
        <dbReference type="ChEBI" id="CHEBI:30413"/>
        <note>ligand shared with second transmembrane subunit</note>
    </ligand>
    <ligandPart>
        <name>Fe</name>
        <dbReference type="ChEBI" id="CHEBI:18248"/>
    </ligandPart>
</feature>
<evidence type="ECO:0000256" key="13">
    <source>
        <dbReference type="SAM" id="Phobius"/>
    </source>
</evidence>
<comment type="subcellular location">
    <subcellularLocation>
        <location evidence="2">Membrane</location>
    </subcellularLocation>
</comment>
<evidence type="ECO:0000256" key="4">
    <source>
        <dbReference type="ARBA" id="ARBA00020076"/>
    </source>
</evidence>
<evidence type="ECO:0000256" key="3">
    <source>
        <dbReference type="ARBA" id="ARBA00007244"/>
    </source>
</evidence>
<organism evidence="14 15">
    <name type="scientific">Lampropedia aestuarii</name>
    <dbReference type="NCBI Taxonomy" id="2562762"/>
    <lineage>
        <taxon>Bacteria</taxon>
        <taxon>Pseudomonadati</taxon>
        <taxon>Pseudomonadota</taxon>
        <taxon>Betaproteobacteria</taxon>
        <taxon>Burkholderiales</taxon>
        <taxon>Comamonadaceae</taxon>
        <taxon>Lampropedia</taxon>
    </lineage>
</organism>
<gene>
    <name evidence="14" type="primary">sdhC</name>
    <name evidence="14" type="ORF">E8K88_09455</name>
</gene>
<proteinExistence type="inferred from homology"/>
<evidence type="ECO:0000313" key="15">
    <source>
        <dbReference type="Proteomes" id="UP000306236"/>
    </source>
</evidence>
<evidence type="ECO:0000256" key="1">
    <source>
        <dbReference type="ARBA" id="ARBA00004050"/>
    </source>
</evidence>
<keyword evidence="10 13" id="KW-0472">Membrane</keyword>
<dbReference type="GO" id="GO:0046872">
    <property type="term" value="F:metal ion binding"/>
    <property type="evidence" value="ECO:0007669"/>
    <property type="project" value="UniProtKB-KW"/>
</dbReference>
<dbReference type="GO" id="GO:0005886">
    <property type="term" value="C:plasma membrane"/>
    <property type="evidence" value="ECO:0007669"/>
    <property type="project" value="TreeGrafter"/>
</dbReference>
<dbReference type="GO" id="GO:0006099">
    <property type="term" value="P:tricarboxylic acid cycle"/>
    <property type="evidence" value="ECO:0007669"/>
    <property type="project" value="InterPro"/>
</dbReference>
<keyword evidence="9 12" id="KW-0408">Iron</keyword>
<keyword evidence="15" id="KW-1185">Reference proteome</keyword>
<dbReference type="RefSeq" id="WP_136406420.1">
    <property type="nucleotide sequence ID" value="NZ_JARXRQ010000002.1"/>
</dbReference>
<dbReference type="CDD" id="cd03499">
    <property type="entry name" value="SQR_TypeC_SdhC"/>
    <property type="match status" value="1"/>
</dbReference>
<evidence type="ECO:0000256" key="11">
    <source>
        <dbReference type="ARBA" id="ARBA00025912"/>
    </source>
</evidence>
<feature type="transmembrane region" description="Helical" evidence="13">
    <location>
        <begin position="73"/>
        <end position="94"/>
    </location>
</feature>
<comment type="caution">
    <text evidence="14">The sequence shown here is derived from an EMBL/GenBank/DDBJ whole genome shotgun (WGS) entry which is preliminary data.</text>
</comment>
<evidence type="ECO:0000256" key="6">
    <source>
        <dbReference type="ARBA" id="ARBA00022692"/>
    </source>
</evidence>
<dbReference type="InterPro" id="IPR034804">
    <property type="entry name" value="SQR/QFR_C/D"/>
</dbReference>